<geneLocation type="plasmid" evidence="1">
    <name>pZY2</name>
</geneLocation>
<dbReference type="RefSeq" id="WP_016922247.1">
    <property type="nucleotide sequence ID" value="NZ_AP022343.1"/>
</dbReference>
<dbReference type="GeneID" id="66455744"/>
<proteinExistence type="predicted"/>
<keyword evidence="1" id="KW-0614">Plasmid</keyword>
<organism evidence="1">
    <name type="scientific">Enterococcus faecium</name>
    <name type="common">Streptococcus faecium</name>
    <dbReference type="NCBI Taxonomy" id="1352"/>
    <lineage>
        <taxon>Bacteria</taxon>
        <taxon>Bacillati</taxon>
        <taxon>Bacillota</taxon>
        <taxon>Bacilli</taxon>
        <taxon>Lactobacillales</taxon>
        <taxon>Enterococcaceae</taxon>
        <taxon>Enterococcus</taxon>
    </lineage>
</organism>
<dbReference type="EMBL" id="CP039730">
    <property type="protein sequence ID" value="QHT44790.1"/>
    <property type="molecule type" value="Genomic_DNA"/>
</dbReference>
<name>A0A5K7WM52_ENTFC</name>
<gene>
    <name evidence="1" type="ORF">FCF09_13975</name>
</gene>
<dbReference type="AlphaFoldDB" id="A0A5K7WM52"/>
<protein>
    <submittedName>
        <fullName evidence="1">Uncharacterized protein</fullName>
    </submittedName>
</protein>
<evidence type="ECO:0000313" key="1">
    <source>
        <dbReference type="EMBL" id="QHT44790.1"/>
    </source>
</evidence>
<sequence>MKRDVFELYVLERLEDGMMAQEIIDEIDDMISRFGQLELNDGNKNSVVLQQFWLNNFSYKDFIKEKANRLY</sequence>
<accession>A0A5K7WM52</accession>
<reference evidence="1" key="1">
    <citation type="journal article" date="2020" name="J. Antimicrob. Chemother.">
        <title>Tandem amplification of the vanM gene cluster drives vancomycin resistance in vancomycin-variable enterococci.</title>
        <authorList>
            <person name="Sun L."/>
            <person name="Chen Y."/>
            <person name="Hua X."/>
            <person name="Chen Y."/>
            <person name="Hong J."/>
            <person name="Wu X."/>
            <person name="Jiang Y."/>
            <person name="van Schaik W."/>
            <person name="Qu T."/>
            <person name="Yu Y."/>
        </authorList>
    </citation>
    <scope>NUCLEOTIDE SEQUENCE [LARGE SCALE GENOMIC DNA]</scope>
    <source>
        <strain evidence="1">ZY2</strain>
        <plasmid evidence="1">pZY2</plasmid>
    </source>
</reference>